<evidence type="ECO:0000259" key="2">
    <source>
        <dbReference type="Pfam" id="PF12770"/>
    </source>
</evidence>
<evidence type="ECO:0000256" key="1">
    <source>
        <dbReference type="SAM" id="MobiDB-lite"/>
    </source>
</evidence>
<dbReference type="InterPro" id="IPR024983">
    <property type="entry name" value="CHAT_dom"/>
</dbReference>
<organism evidence="3 4">
    <name type="scientific">Streptomyces phaeofaciens</name>
    <dbReference type="NCBI Taxonomy" id="68254"/>
    <lineage>
        <taxon>Bacteria</taxon>
        <taxon>Bacillati</taxon>
        <taxon>Actinomycetota</taxon>
        <taxon>Actinomycetes</taxon>
        <taxon>Kitasatosporales</taxon>
        <taxon>Streptomycetaceae</taxon>
        <taxon>Streptomyces</taxon>
    </lineage>
</organism>
<feature type="region of interest" description="Disordered" evidence="1">
    <location>
        <begin position="1375"/>
        <end position="1407"/>
    </location>
</feature>
<reference evidence="3" key="2">
    <citation type="submission" date="2020-09" db="EMBL/GenBank/DDBJ databases">
        <authorList>
            <person name="Sun Q."/>
            <person name="Ohkuma M."/>
        </authorList>
    </citation>
    <scope>NUCLEOTIDE SEQUENCE</scope>
    <source>
        <strain evidence="3">JCM 4125</strain>
    </source>
</reference>
<dbReference type="Pfam" id="PF12770">
    <property type="entry name" value="CHAT"/>
    <property type="match status" value="1"/>
</dbReference>
<gene>
    <name evidence="3" type="ORF">GCM10010226_02800</name>
</gene>
<dbReference type="RefSeq" id="WP_189706542.1">
    <property type="nucleotide sequence ID" value="NZ_BMSA01000001.1"/>
</dbReference>
<accession>A0A918H107</accession>
<dbReference type="Gene3D" id="1.25.40.10">
    <property type="entry name" value="Tetratricopeptide repeat domain"/>
    <property type="match status" value="2"/>
</dbReference>
<feature type="domain" description="CHAT" evidence="2">
    <location>
        <begin position="1297"/>
        <end position="1585"/>
    </location>
</feature>
<protein>
    <recommendedName>
        <fullName evidence="2">CHAT domain-containing protein</fullName>
    </recommendedName>
</protein>
<reference evidence="3" key="1">
    <citation type="journal article" date="2014" name="Int. J. Syst. Evol. Microbiol.">
        <title>Complete genome sequence of Corynebacterium casei LMG S-19264T (=DSM 44701T), isolated from a smear-ripened cheese.</title>
        <authorList>
            <consortium name="US DOE Joint Genome Institute (JGI-PGF)"/>
            <person name="Walter F."/>
            <person name="Albersmeier A."/>
            <person name="Kalinowski J."/>
            <person name="Ruckert C."/>
        </authorList>
    </citation>
    <scope>NUCLEOTIDE SEQUENCE</scope>
    <source>
        <strain evidence="3">JCM 4125</strain>
    </source>
</reference>
<keyword evidence="4" id="KW-1185">Reference proteome</keyword>
<evidence type="ECO:0000313" key="3">
    <source>
        <dbReference type="EMBL" id="GGT30349.1"/>
    </source>
</evidence>
<name>A0A918H107_9ACTN</name>
<dbReference type="EMBL" id="BMSA01000001">
    <property type="protein sequence ID" value="GGT30349.1"/>
    <property type="molecule type" value="Genomic_DNA"/>
</dbReference>
<comment type="caution">
    <text evidence="3">The sequence shown here is derived from an EMBL/GenBank/DDBJ whole genome shotgun (WGS) entry which is preliminary data.</text>
</comment>
<dbReference type="Proteomes" id="UP000646776">
    <property type="component" value="Unassembled WGS sequence"/>
</dbReference>
<evidence type="ECO:0000313" key="4">
    <source>
        <dbReference type="Proteomes" id="UP000646776"/>
    </source>
</evidence>
<proteinExistence type="predicted"/>
<dbReference type="SUPFAM" id="SSF48452">
    <property type="entry name" value="TPR-like"/>
    <property type="match status" value="1"/>
</dbReference>
<sequence>MTETEAGPETDRRQELLTAVEERVRRWERSGDRKALFSWDGYREVGDLVDAVGESVRRDHEVRRAAGLFFWYRHAAGRFWGGGRERRLGLQLLRTVWLCDPEGLAPEVRSRLRDAYRPAGGPVQWQEQAARLVYRYEETGEVDILRAAVLLLVHACEAMPQRHPQRLEYFSHTADQLERLHERTGEITMAAVLRRRRAVVAAVPDGDERRGAVLSVLARTLFSHAQTVGDAEAADEAIALLRQASTLLAEGDPHRSTSRSILAVSLLLRHRLRTDPAALAEAVELSRGLVRDAPPGPPDIVELRNLLRMLRQCEPDETSLRERAGILRRVLDATGPAEDAGELADLAEVLGDLFRLTGSPADGDRAREAAEAAVAATDADSAPGYRSRGILIRHCLDAENTAGASPHLNRGIALCRTLLTELSPAHPDRLYWLATLFEALRRLFLLTRSAAVLTEAARQARELHALALSQESARVSGRWLFVTAASVLVRYTDDRELVAEAIAAGREAAALTPPDDPDLLKHQADRAALVLHAHLRHGEPEALDEVVAGLRHVTRTPRPRDPQYTRCLTSLAQGLRALADSRDDPDALAEAADLLRAGLALPSVSRPETLHLVLLPLLRAWYDRTGRPELLAEAVASGRIAAASPEPSDDRGNMLSTLALALHDTFLRTRDEQVLDEAVHHARRAVAAEPEDDWHRSLVLSNLSFVLATRFQVTGDQEVLRESVTAARSSVRTTAAPVTPNAWSNLCTALTTWHQTTGDPAALDEAEAAGLQALAVGDPPLAAVWNNLAIVVHRRFATTGDLAQVRKAVQYGRSAVADTAPGHVDRPFYLTNLSDALRSLHEATGELAPLEESVATARQVIEESPPEDPWFVHHLSVFTRAALRFHQRTDDPVALRAAVETGRRALSLTPASDVTRPLLLTDLGLVLRRVATVTGDPATVEEAEELLRAAATACGPEVRPGALFNLASTVIDRYDATGDPAALEEAERAVAEALNHSETGARPDRWGLQMMRGRVLWERHRLEHDAAALTESLSAFRAAADTRSAETSLRLDAARRWGRHAQEAGRYEDALEAYEHAVRLLVELVPLSMEREDREHRLGRITGLAADAAAAALDAGRPERAVELLEQTRGVLMAEAVDARGDLARLRQHHGNHASAIDRLRVRAQALDSLSAAPVRFDQMTPNGPHGHDPHHRRQTGEQRLQLAAEWDTLLAEIRRLPGFERFLLPPTWAELREQAAEGPVVYVNATRGRCDALAVTRSGLCPIPLPGLEWTAIEREANRLVPAALAGAPVAQPLREILAWLWDTVTRPVLDALEAGGHLPAGADGGPPRLWWCPTGPMIWFPLHAAGHRPGAVLDRVVSSYTPTLRALASARLARREGRADGPGPRRTLVVSMPRTPQASPLPGVRRESARLRTLVPDARLLESPHAVRDTVLAALPEHDIAHFACHAVSDWSSPRESRLLLDDHESSPLTLAAVSRLRLRGDLAYLSACSTSGTAPDRVDEVLQLTSSFLLAGYAQVIGTLWPLQDAVAASMADAFYTDLTAGGSGPPAVARSARALHRAVVAERDARPDDPWLWAAHVHIGS</sequence>
<dbReference type="InterPro" id="IPR011990">
    <property type="entry name" value="TPR-like_helical_dom_sf"/>
</dbReference>